<dbReference type="RefSeq" id="WP_285666622.1">
    <property type="nucleotide sequence ID" value="NZ_BSTX01000005.1"/>
</dbReference>
<dbReference type="InterPro" id="IPR029063">
    <property type="entry name" value="SAM-dependent_MTases_sf"/>
</dbReference>
<dbReference type="CDD" id="cd02440">
    <property type="entry name" value="AdoMet_MTases"/>
    <property type="match status" value="1"/>
</dbReference>
<reference evidence="2" key="1">
    <citation type="submission" date="2023-03" db="EMBL/GenBank/DDBJ databases">
        <title>Actinorhabdospora filicis NBRC 111898.</title>
        <authorList>
            <person name="Ichikawa N."/>
            <person name="Sato H."/>
            <person name="Tonouchi N."/>
        </authorList>
    </citation>
    <scope>NUCLEOTIDE SEQUENCE</scope>
    <source>
        <strain evidence="2">NBRC 111898</strain>
    </source>
</reference>
<keyword evidence="3" id="KW-1185">Reference proteome</keyword>
<gene>
    <name evidence="2" type="ORF">Afil01_60130</name>
</gene>
<protein>
    <recommendedName>
        <fullName evidence="1">Methyltransferase type 11 domain-containing protein</fullName>
    </recommendedName>
</protein>
<dbReference type="SUPFAM" id="SSF53335">
    <property type="entry name" value="S-adenosyl-L-methionine-dependent methyltransferases"/>
    <property type="match status" value="1"/>
</dbReference>
<organism evidence="2 3">
    <name type="scientific">Actinorhabdospora filicis</name>
    <dbReference type="NCBI Taxonomy" id="1785913"/>
    <lineage>
        <taxon>Bacteria</taxon>
        <taxon>Bacillati</taxon>
        <taxon>Actinomycetota</taxon>
        <taxon>Actinomycetes</taxon>
        <taxon>Micromonosporales</taxon>
        <taxon>Micromonosporaceae</taxon>
        <taxon>Actinorhabdospora</taxon>
    </lineage>
</organism>
<feature type="domain" description="Methyltransferase type 11" evidence="1">
    <location>
        <begin position="53"/>
        <end position="150"/>
    </location>
</feature>
<dbReference type="EMBL" id="BSTX01000005">
    <property type="protein sequence ID" value="GLZ81206.1"/>
    <property type="molecule type" value="Genomic_DNA"/>
</dbReference>
<comment type="caution">
    <text evidence="2">The sequence shown here is derived from an EMBL/GenBank/DDBJ whole genome shotgun (WGS) entry which is preliminary data.</text>
</comment>
<sequence>MSGARNIGALTRVYSDVTWRVYEELDRSLGPRGPDWLFELAGRYLHPGAVIMDAGCRDAGHLIRLVTEHGATGVGVEPVAVHAEWARAAVRDAGLAERIDIRHTTMDATGQPDGSVDLIWCRDVLPQVDPLVPALRGLARALRPGGHLIVHTTVTTALLRPDDAAMLARHMGVVPANLSEDTLTAGFTASGLAVAERDEIGSEWREHAEERHRPASTALLRLARLRRRREAIAAEHGEDVYRHVEANLHWDVLQLLGRLSQVVYVLRAA</sequence>
<dbReference type="GO" id="GO:0008757">
    <property type="term" value="F:S-adenosylmethionine-dependent methyltransferase activity"/>
    <property type="evidence" value="ECO:0007669"/>
    <property type="project" value="InterPro"/>
</dbReference>
<evidence type="ECO:0000313" key="2">
    <source>
        <dbReference type="EMBL" id="GLZ81206.1"/>
    </source>
</evidence>
<accession>A0A9W6SUX6</accession>
<evidence type="ECO:0000259" key="1">
    <source>
        <dbReference type="Pfam" id="PF08241"/>
    </source>
</evidence>
<dbReference type="Gene3D" id="3.40.50.150">
    <property type="entry name" value="Vaccinia Virus protein VP39"/>
    <property type="match status" value="1"/>
</dbReference>
<dbReference type="Pfam" id="PF08241">
    <property type="entry name" value="Methyltransf_11"/>
    <property type="match status" value="1"/>
</dbReference>
<dbReference type="InterPro" id="IPR013216">
    <property type="entry name" value="Methyltransf_11"/>
</dbReference>
<dbReference type="AlphaFoldDB" id="A0A9W6SUX6"/>
<name>A0A9W6SUX6_9ACTN</name>
<evidence type="ECO:0000313" key="3">
    <source>
        <dbReference type="Proteomes" id="UP001165079"/>
    </source>
</evidence>
<dbReference type="Proteomes" id="UP001165079">
    <property type="component" value="Unassembled WGS sequence"/>
</dbReference>
<proteinExistence type="predicted"/>